<keyword evidence="1" id="KW-0040">ANK repeat</keyword>
<accession>A0AAV9N2A0</accession>
<dbReference type="InterPro" id="IPR036770">
    <property type="entry name" value="Ankyrin_rpt-contain_sf"/>
</dbReference>
<evidence type="ECO:0000256" key="1">
    <source>
        <dbReference type="PROSITE-ProRule" id="PRU00023"/>
    </source>
</evidence>
<evidence type="ECO:0000313" key="4">
    <source>
        <dbReference type="Proteomes" id="UP001358417"/>
    </source>
</evidence>
<dbReference type="AlphaFoldDB" id="A0AAV9N2A0"/>
<reference evidence="3 4" key="1">
    <citation type="submission" date="2023-08" db="EMBL/GenBank/DDBJ databases">
        <title>Black Yeasts Isolated from many extreme environments.</title>
        <authorList>
            <person name="Coleine C."/>
            <person name="Stajich J.E."/>
            <person name="Selbmann L."/>
        </authorList>
    </citation>
    <scope>NUCLEOTIDE SEQUENCE [LARGE SCALE GENOMIC DNA]</scope>
    <source>
        <strain evidence="3 4">CCFEE 5792</strain>
    </source>
</reference>
<dbReference type="Proteomes" id="UP001358417">
    <property type="component" value="Unassembled WGS sequence"/>
</dbReference>
<dbReference type="SMART" id="SM00248">
    <property type="entry name" value="ANK"/>
    <property type="match status" value="4"/>
</dbReference>
<comment type="caution">
    <text evidence="3">The sequence shown here is derived from an EMBL/GenBank/DDBJ whole genome shotgun (WGS) entry which is preliminary data.</text>
</comment>
<feature type="region of interest" description="Disordered" evidence="2">
    <location>
        <begin position="357"/>
        <end position="377"/>
    </location>
</feature>
<evidence type="ECO:0000256" key="2">
    <source>
        <dbReference type="SAM" id="MobiDB-lite"/>
    </source>
</evidence>
<dbReference type="RefSeq" id="XP_064703691.1">
    <property type="nucleotide sequence ID" value="XM_064849467.1"/>
</dbReference>
<gene>
    <name evidence="3" type="ORF">LTR84_005903</name>
</gene>
<dbReference type="InterPro" id="IPR002110">
    <property type="entry name" value="Ankyrin_rpt"/>
</dbReference>
<keyword evidence="4" id="KW-1185">Reference proteome</keyword>
<organism evidence="3 4">
    <name type="scientific">Exophiala bonariae</name>
    <dbReference type="NCBI Taxonomy" id="1690606"/>
    <lineage>
        <taxon>Eukaryota</taxon>
        <taxon>Fungi</taxon>
        <taxon>Dikarya</taxon>
        <taxon>Ascomycota</taxon>
        <taxon>Pezizomycotina</taxon>
        <taxon>Eurotiomycetes</taxon>
        <taxon>Chaetothyriomycetidae</taxon>
        <taxon>Chaetothyriales</taxon>
        <taxon>Herpotrichiellaceae</taxon>
        <taxon>Exophiala</taxon>
    </lineage>
</organism>
<dbReference type="Gene3D" id="1.25.40.20">
    <property type="entry name" value="Ankyrin repeat-containing domain"/>
    <property type="match status" value="1"/>
</dbReference>
<feature type="repeat" description="ANK" evidence="1">
    <location>
        <begin position="248"/>
        <end position="280"/>
    </location>
</feature>
<protein>
    <submittedName>
        <fullName evidence="3">Uncharacterized protein</fullName>
    </submittedName>
</protein>
<sequence>MLEHGMSAELPHVCKGMSYDALGLACYYGRDEAMQCILTHSKGVGPATAKTLSPGQAGGIEALGTAIECGFAEAIDLLLPYIAKRPDITAHSLLLTGAVHHQPALVQQLFGHFERAGRGAEVLEFQDQWGATILDLSLEYGHLDLARFLLGKGAKYDVYRLRGDHSIDAGPQSTLVSALPRTEPIKLLMELTPKPSLVVTSTGLNVFHVLAADDKLIGTSGGHAEFLEVLEYFHGLDPTLIHARGGVEGFTPFHLVSLHYAERLGSFLRAHGADINAVSAKGHTPLDLLHFHDDGDRGVDEHLTVDYRSGKAQTGVAICDFAMAGPVYWKLEAKLSTKLKELYGTWGAKRASEIRTRQSGLPKDPPTITRRGRSSDDDEVSELITRLLLRADPLGLRRADPMAEFWSGGITEYYEGPDGKEHVRHFTG</sequence>
<dbReference type="GeneID" id="89974077"/>
<proteinExistence type="predicted"/>
<dbReference type="PROSITE" id="PS50088">
    <property type="entry name" value="ANK_REPEAT"/>
    <property type="match status" value="2"/>
</dbReference>
<dbReference type="SUPFAM" id="SSF48403">
    <property type="entry name" value="Ankyrin repeat"/>
    <property type="match status" value="1"/>
</dbReference>
<evidence type="ECO:0000313" key="3">
    <source>
        <dbReference type="EMBL" id="KAK5048233.1"/>
    </source>
</evidence>
<dbReference type="EMBL" id="JAVRRD010000022">
    <property type="protein sequence ID" value="KAK5048233.1"/>
    <property type="molecule type" value="Genomic_DNA"/>
</dbReference>
<feature type="repeat" description="ANK" evidence="1">
    <location>
        <begin position="129"/>
        <end position="161"/>
    </location>
</feature>
<name>A0AAV9N2A0_9EURO</name>